<evidence type="ECO:0000256" key="1">
    <source>
        <dbReference type="SAM" id="MobiDB-lite"/>
    </source>
</evidence>
<protein>
    <submittedName>
        <fullName evidence="3">GNAT family N-acetyltransferase</fullName>
    </submittedName>
</protein>
<feature type="compositionally biased region" description="Low complexity" evidence="1">
    <location>
        <begin position="121"/>
        <end position="161"/>
    </location>
</feature>
<evidence type="ECO:0000313" key="3">
    <source>
        <dbReference type="EMBL" id="MFB6397053.1"/>
    </source>
</evidence>
<dbReference type="InterPro" id="IPR016181">
    <property type="entry name" value="Acyl_CoA_acyltransferase"/>
</dbReference>
<keyword evidence="4" id="KW-1185">Reference proteome</keyword>
<organism evidence="3 4">
    <name type="scientific">Polymorphospora lycopeni</name>
    <dbReference type="NCBI Taxonomy" id="3140240"/>
    <lineage>
        <taxon>Bacteria</taxon>
        <taxon>Bacillati</taxon>
        <taxon>Actinomycetota</taxon>
        <taxon>Actinomycetes</taxon>
        <taxon>Micromonosporales</taxon>
        <taxon>Micromonosporaceae</taxon>
        <taxon>Polymorphospora</taxon>
    </lineage>
</organism>
<sequence length="170" mass="18215">MNSDPGQKRPGIPPLALRQFREGDFDELAALNAYGLAAAGIKAADDYYSDQDFQDLQNTYAEPAGGTLLVGEINDKIVAMGGIRRTSPSSCELLRMRVYPQYQGQGYGTLILESLKPRQDSSPIGGSPSSPAETSTQRSISTRTTATGPSRRSPYSGSPVSTWPKSCNHG</sequence>
<evidence type="ECO:0000313" key="4">
    <source>
        <dbReference type="Proteomes" id="UP001582793"/>
    </source>
</evidence>
<dbReference type="CDD" id="cd04301">
    <property type="entry name" value="NAT_SF"/>
    <property type="match status" value="1"/>
</dbReference>
<dbReference type="InterPro" id="IPR000182">
    <property type="entry name" value="GNAT_dom"/>
</dbReference>
<dbReference type="RefSeq" id="WP_375736271.1">
    <property type="nucleotide sequence ID" value="NZ_JBCGDC010000120.1"/>
</dbReference>
<dbReference type="Gene3D" id="3.40.630.30">
    <property type="match status" value="1"/>
</dbReference>
<feature type="domain" description="N-acetyltransferase" evidence="2">
    <location>
        <begin position="15"/>
        <end position="170"/>
    </location>
</feature>
<gene>
    <name evidence="3" type="ORF">AAFH96_28695</name>
</gene>
<dbReference type="SUPFAM" id="SSF55729">
    <property type="entry name" value="Acyl-CoA N-acyltransferases (Nat)"/>
    <property type="match status" value="1"/>
</dbReference>
<dbReference type="PROSITE" id="PS51186">
    <property type="entry name" value="GNAT"/>
    <property type="match status" value="1"/>
</dbReference>
<feature type="region of interest" description="Disordered" evidence="1">
    <location>
        <begin position="117"/>
        <end position="170"/>
    </location>
</feature>
<accession>A0ABV5D249</accession>
<name>A0ABV5D249_9ACTN</name>
<proteinExistence type="predicted"/>
<evidence type="ECO:0000259" key="2">
    <source>
        <dbReference type="PROSITE" id="PS51186"/>
    </source>
</evidence>
<dbReference type="Pfam" id="PF00583">
    <property type="entry name" value="Acetyltransf_1"/>
    <property type="match status" value="1"/>
</dbReference>
<reference evidence="3 4" key="1">
    <citation type="submission" date="2024-04" db="EMBL/GenBank/DDBJ databases">
        <title>Polymorphospora sp. isolated from Baiyangdian Lake in Xiong'an New Area.</title>
        <authorList>
            <person name="Zhang X."/>
            <person name="Liu J."/>
        </authorList>
    </citation>
    <scope>NUCLEOTIDE SEQUENCE [LARGE SCALE GENOMIC DNA]</scope>
    <source>
        <strain evidence="3 4">2-325</strain>
    </source>
</reference>
<dbReference type="Proteomes" id="UP001582793">
    <property type="component" value="Unassembled WGS sequence"/>
</dbReference>
<dbReference type="EMBL" id="JBCGDC010000120">
    <property type="protein sequence ID" value="MFB6397053.1"/>
    <property type="molecule type" value="Genomic_DNA"/>
</dbReference>
<comment type="caution">
    <text evidence="3">The sequence shown here is derived from an EMBL/GenBank/DDBJ whole genome shotgun (WGS) entry which is preliminary data.</text>
</comment>